<evidence type="ECO:0000313" key="1">
    <source>
        <dbReference type="EMBL" id="KKR00132.1"/>
    </source>
</evidence>
<sequence>MTYSKTEREQYNEYRLAVCEKLSIRELDYNAFRRLGQKLCNIYVQSCNGEIDEIEYEQQVRPLYIKAEALARRLKLEIYFQTDPRGNTIYLSKEKIVDNDYTRNSISIY</sequence>
<gene>
    <name evidence="1" type="ORF">UT24_C0016G0021</name>
</gene>
<protein>
    <submittedName>
        <fullName evidence="1">Uncharacterized protein</fullName>
    </submittedName>
</protein>
<dbReference type="EMBL" id="LBWB01000016">
    <property type="protein sequence ID" value="KKR00132.1"/>
    <property type="molecule type" value="Genomic_DNA"/>
</dbReference>
<reference evidence="1 2" key="1">
    <citation type="journal article" date="2015" name="Nature">
        <title>rRNA introns, odd ribosomes, and small enigmatic genomes across a large radiation of phyla.</title>
        <authorList>
            <person name="Brown C.T."/>
            <person name="Hug L.A."/>
            <person name="Thomas B.C."/>
            <person name="Sharon I."/>
            <person name="Castelle C.J."/>
            <person name="Singh A."/>
            <person name="Wilkins M.J."/>
            <person name="Williams K.H."/>
            <person name="Banfield J.F."/>
        </authorList>
    </citation>
    <scope>NUCLEOTIDE SEQUENCE [LARGE SCALE GENOMIC DNA]</scope>
</reference>
<accession>A0A0G0QEK6</accession>
<evidence type="ECO:0000313" key="2">
    <source>
        <dbReference type="Proteomes" id="UP000033881"/>
    </source>
</evidence>
<dbReference type="STRING" id="1618574.UT24_C0016G0021"/>
<name>A0A0G0QEK6_9BACT</name>
<proteinExistence type="predicted"/>
<comment type="caution">
    <text evidence="1">The sequence shown here is derived from an EMBL/GenBank/DDBJ whole genome shotgun (WGS) entry which is preliminary data.</text>
</comment>
<organism evidence="1 2">
    <name type="scientific">Candidatus Woesebacteria bacterium GW2011_GWB1_39_12</name>
    <dbReference type="NCBI Taxonomy" id="1618574"/>
    <lineage>
        <taxon>Bacteria</taxon>
        <taxon>Candidatus Woeseibacteriota</taxon>
    </lineage>
</organism>
<dbReference type="AlphaFoldDB" id="A0A0G0QEK6"/>
<dbReference type="Proteomes" id="UP000033881">
    <property type="component" value="Unassembled WGS sequence"/>
</dbReference>